<organism evidence="3 4">
    <name type="scientific">Artemisia annua</name>
    <name type="common">Sweet wormwood</name>
    <dbReference type="NCBI Taxonomy" id="35608"/>
    <lineage>
        <taxon>Eukaryota</taxon>
        <taxon>Viridiplantae</taxon>
        <taxon>Streptophyta</taxon>
        <taxon>Embryophyta</taxon>
        <taxon>Tracheophyta</taxon>
        <taxon>Spermatophyta</taxon>
        <taxon>Magnoliopsida</taxon>
        <taxon>eudicotyledons</taxon>
        <taxon>Gunneridae</taxon>
        <taxon>Pentapetalae</taxon>
        <taxon>asterids</taxon>
        <taxon>campanulids</taxon>
        <taxon>Asterales</taxon>
        <taxon>Asteraceae</taxon>
        <taxon>Asteroideae</taxon>
        <taxon>Anthemideae</taxon>
        <taxon>Artemisiinae</taxon>
        <taxon>Artemisia</taxon>
    </lineage>
</organism>
<keyword evidence="1" id="KW-1133">Transmembrane helix</keyword>
<sequence length="456" mass="51301">MSNDMVALTRGLHPVASAHMLCAKGGAPDPQCQSSTTYDEKGLKLQLYTFFVFSCFQVRISKTLFIKVVDCLCHFSLDASYQTSHVTVIAGTSESAAVHTPATATQPSAINDESTNTPHTKGNSITGVCRLLLFSMIRGSKGLTGSIDFFIAFISFPCISYLALLGTAFLKLIINYNICWRFSSMFCFCELLKTSYLIASSHMVTQRSDSSCGSSIINLSSYRFCSQVQFLFQVQVLFQATHAKKILSRPGFDPSKTRTTSKIAHKDQQFCSQVQFLFQVQVLFQATHAKKGAVWNIGNCQSVDIWNDKWLSGMSLLEMRPSQCKFYKVRDLMVDDGSEWDVVRIHTLFPTEIVKRILSTHIASHRSDSLFWEGTAHGNFIVRDAYKKELANIGLIINQSDLDNKICSSLWKATIPMKVKLFIWRAWLNLLPTVYNLQRRHLILNNGFCVHCSDPH</sequence>
<keyword evidence="3" id="KW-0808">Transferase</keyword>
<keyword evidence="1" id="KW-0812">Transmembrane</keyword>
<keyword evidence="4" id="KW-1185">Reference proteome</keyword>
<comment type="caution">
    <text evidence="3">The sequence shown here is derived from an EMBL/GenBank/DDBJ whole genome shotgun (WGS) entry which is preliminary data.</text>
</comment>
<keyword evidence="3" id="KW-0548">Nucleotidyltransferase</keyword>
<name>A0A2U1QIL3_ARTAN</name>
<feature type="domain" description="Reverse transcriptase zinc-binding" evidence="2">
    <location>
        <begin position="398"/>
        <end position="454"/>
    </location>
</feature>
<dbReference type="EMBL" id="PKPP01000099">
    <property type="protein sequence ID" value="PWA97812.1"/>
    <property type="molecule type" value="Genomic_DNA"/>
</dbReference>
<dbReference type="OrthoDB" id="1750577at2759"/>
<protein>
    <submittedName>
        <fullName evidence="3">Reverse transcriptase</fullName>
    </submittedName>
</protein>
<accession>A0A2U1QIL3</accession>
<dbReference type="InterPro" id="IPR026960">
    <property type="entry name" value="RVT-Znf"/>
</dbReference>
<dbReference type="Proteomes" id="UP000245207">
    <property type="component" value="Unassembled WGS sequence"/>
</dbReference>
<dbReference type="GO" id="GO:0003964">
    <property type="term" value="F:RNA-directed DNA polymerase activity"/>
    <property type="evidence" value="ECO:0007669"/>
    <property type="project" value="UniProtKB-KW"/>
</dbReference>
<gene>
    <name evidence="3" type="ORF">CTI12_AA025920</name>
</gene>
<evidence type="ECO:0000313" key="4">
    <source>
        <dbReference type="Proteomes" id="UP000245207"/>
    </source>
</evidence>
<feature type="transmembrane region" description="Helical" evidence="1">
    <location>
        <begin position="149"/>
        <end position="174"/>
    </location>
</feature>
<evidence type="ECO:0000256" key="1">
    <source>
        <dbReference type="SAM" id="Phobius"/>
    </source>
</evidence>
<dbReference type="AlphaFoldDB" id="A0A2U1QIL3"/>
<reference evidence="3 4" key="1">
    <citation type="journal article" date="2018" name="Mol. Plant">
        <title>The genome of Artemisia annua provides insight into the evolution of Asteraceae family and artemisinin biosynthesis.</title>
        <authorList>
            <person name="Shen Q."/>
            <person name="Zhang L."/>
            <person name="Liao Z."/>
            <person name="Wang S."/>
            <person name="Yan T."/>
            <person name="Shi P."/>
            <person name="Liu M."/>
            <person name="Fu X."/>
            <person name="Pan Q."/>
            <person name="Wang Y."/>
            <person name="Lv Z."/>
            <person name="Lu X."/>
            <person name="Zhang F."/>
            <person name="Jiang W."/>
            <person name="Ma Y."/>
            <person name="Chen M."/>
            <person name="Hao X."/>
            <person name="Li L."/>
            <person name="Tang Y."/>
            <person name="Lv G."/>
            <person name="Zhou Y."/>
            <person name="Sun X."/>
            <person name="Brodelius P.E."/>
            <person name="Rose J.K.C."/>
            <person name="Tang K."/>
        </authorList>
    </citation>
    <scope>NUCLEOTIDE SEQUENCE [LARGE SCALE GENOMIC DNA]</scope>
    <source>
        <strain evidence="4">cv. Huhao1</strain>
        <tissue evidence="3">Leaf</tissue>
    </source>
</reference>
<evidence type="ECO:0000313" key="3">
    <source>
        <dbReference type="EMBL" id="PWA97812.1"/>
    </source>
</evidence>
<keyword evidence="3" id="KW-0695">RNA-directed DNA polymerase</keyword>
<evidence type="ECO:0000259" key="2">
    <source>
        <dbReference type="Pfam" id="PF13966"/>
    </source>
</evidence>
<keyword evidence="1" id="KW-0472">Membrane</keyword>
<proteinExistence type="predicted"/>
<dbReference type="Pfam" id="PF13966">
    <property type="entry name" value="zf-RVT"/>
    <property type="match status" value="1"/>
</dbReference>